<protein>
    <submittedName>
        <fullName evidence="1">Uncharacterized protein</fullName>
    </submittedName>
</protein>
<dbReference type="EMBL" id="CM056809">
    <property type="protein sequence ID" value="KAJ8647513.1"/>
    <property type="molecule type" value="Genomic_DNA"/>
</dbReference>
<name>A0ACC2MPE4_PERAE</name>
<organism evidence="1 2">
    <name type="scientific">Persea americana</name>
    <name type="common">Avocado</name>
    <dbReference type="NCBI Taxonomy" id="3435"/>
    <lineage>
        <taxon>Eukaryota</taxon>
        <taxon>Viridiplantae</taxon>
        <taxon>Streptophyta</taxon>
        <taxon>Embryophyta</taxon>
        <taxon>Tracheophyta</taxon>
        <taxon>Spermatophyta</taxon>
        <taxon>Magnoliopsida</taxon>
        <taxon>Magnoliidae</taxon>
        <taxon>Laurales</taxon>
        <taxon>Lauraceae</taxon>
        <taxon>Persea</taxon>
    </lineage>
</organism>
<dbReference type="Proteomes" id="UP001234297">
    <property type="component" value="Chromosome 1"/>
</dbReference>
<keyword evidence="2" id="KW-1185">Reference proteome</keyword>
<accession>A0ACC2MPE4</accession>
<evidence type="ECO:0000313" key="2">
    <source>
        <dbReference type="Proteomes" id="UP001234297"/>
    </source>
</evidence>
<reference evidence="1 2" key="1">
    <citation type="journal article" date="2022" name="Hortic Res">
        <title>A haplotype resolved chromosomal level avocado genome allows analysis of novel avocado genes.</title>
        <authorList>
            <person name="Nath O."/>
            <person name="Fletcher S.J."/>
            <person name="Hayward A."/>
            <person name="Shaw L.M."/>
            <person name="Masouleh A.K."/>
            <person name="Furtado A."/>
            <person name="Henry R.J."/>
            <person name="Mitter N."/>
        </authorList>
    </citation>
    <scope>NUCLEOTIDE SEQUENCE [LARGE SCALE GENOMIC DNA]</scope>
    <source>
        <strain evidence="2">cv. Hass</strain>
    </source>
</reference>
<evidence type="ECO:0000313" key="1">
    <source>
        <dbReference type="EMBL" id="KAJ8647513.1"/>
    </source>
</evidence>
<gene>
    <name evidence="1" type="ORF">MRB53_000536</name>
</gene>
<comment type="caution">
    <text evidence="1">The sequence shown here is derived from an EMBL/GenBank/DDBJ whole genome shotgun (WGS) entry which is preliminary data.</text>
</comment>
<sequence>MKMPGTCLKTVGGDEVLSADVQGIAENIVKECGGLPIAIITVGQALGASFQCQGMGAMNHMNSSAHQQESKPPLHPSCERLRNDNVKTCLLY</sequence>
<proteinExistence type="predicted"/>